<dbReference type="SUPFAM" id="SSF89623">
    <property type="entry name" value="Ribose/Galactose isomerase RpiB/AlsB"/>
    <property type="match status" value="1"/>
</dbReference>
<keyword evidence="2 5" id="KW-0413">Isomerase</keyword>
<accession>A0A1M7TCN1</accession>
<dbReference type="InterPro" id="IPR036569">
    <property type="entry name" value="RpiB_LacA_LacB_sf"/>
</dbReference>
<dbReference type="InterPro" id="IPR004785">
    <property type="entry name" value="RpiB"/>
</dbReference>
<dbReference type="AlphaFoldDB" id="A0A1M7TCN1"/>
<evidence type="ECO:0000313" key="6">
    <source>
        <dbReference type="Proteomes" id="UP000184207"/>
    </source>
</evidence>
<dbReference type="EMBL" id="FRDJ01000013">
    <property type="protein sequence ID" value="SHN68453.1"/>
    <property type="molecule type" value="Genomic_DNA"/>
</dbReference>
<evidence type="ECO:0000256" key="2">
    <source>
        <dbReference type="ARBA" id="ARBA00023235"/>
    </source>
</evidence>
<dbReference type="STRING" id="1121883.SAMN02745226_01841"/>
<dbReference type="PIRSF" id="PIRSF005384">
    <property type="entry name" value="RpiB_LacA_B"/>
    <property type="match status" value="1"/>
</dbReference>
<protein>
    <submittedName>
        <fullName evidence="5">Ribose-5-phosphate isomerase</fullName>
    </submittedName>
</protein>
<dbReference type="Pfam" id="PF02502">
    <property type="entry name" value="LacAB_rpiB"/>
    <property type="match status" value="1"/>
</dbReference>
<feature type="binding site" evidence="4">
    <location>
        <begin position="14"/>
        <end position="15"/>
    </location>
    <ligand>
        <name>D-ribulose 5-phosphate</name>
        <dbReference type="ChEBI" id="CHEBI:58121"/>
    </ligand>
</feature>
<gene>
    <name evidence="5" type="ORF">SAMN02745226_01841</name>
</gene>
<feature type="binding site" evidence="4">
    <location>
        <position position="115"/>
    </location>
    <ligand>
        <name>D-ribulose 5-phosphate</name>
        <dbReference type="ChEBI" id="CHEBI:58121"/>
    </ligand>
</feature>
<dbReference type="PANTHER" id="PTHR30345">
    <property type="entry name" value="RIBOSE-5-PHOSPHATE ISOMERASE B"/>
    <property type="match status" value="1"/>
</dbReference>
<feature type="binding site" evidence="4">
    <location>
        <begin position="72"/>
        <end position="76"/>
    </location>
    <ligand>
        <name>D-ribulose 5-phosphate</name>
        <dbReference type="ChEBI" id="CHEBI:58121"/>
    </ligand>
</feature>
<dbReference type="Proteomes" id="UP000184207">
    <property type="component" value="Unassembled WGS sequence"/>
</dbReference>
<keyword evidence="6" id="KW-1185">Reference proteome</keyword>
<name>A0A1M7TCN1_FERGO</name>
<sequence>MMGVIDMKIAIGSDHAAFELKERIVEHLKKSEVEVIDCGTYSIESVDYPDYAKKVAEKVVKKECDYGILLCGTGIGMSIAANKVKGIRAALCLFPDMATYARRHNNANILVLPGRLMGIELAKWTVDAFLAAEFEGGRHERRVKKIEELEE</sequence>
<dbReference type="InterPro" id="IPR003500">
    <property type="entry name" value="RpiB_LacA_LacB"/>
</dbReference>
<dbReference type="NCBIfam" id="TIGR00689">
    <property type="entry name" value="rpiB_lacA_lacB"/>
    <property type="match status" value="1"/>
</dbReference>
<proteinExistence type="inferred from homology"/>
<dbReference type="GO" id="GO:0004751">
    <property type="term" value="F:ribose-5-phosphate isomerase activity"/>
    <property type="evidence" value="ECO:0007669"/>
    <property type="project" value="TreeGrafter"/>
</dbReference>
<feature type="active site" description="Proton donor" evidence="3">
    <location>
        <position position="104"/>
    </location>
</feature>
<evidence type="ECO:0000256" key="3">
    <source>
        <dbReference type="PIRSR" id="PIRSR005384-1"/>
    </source>
</evidence>
<comment type="similarity">
    <text evidence="1">Belongs to the LacAB/RpiB family.</text>
</comment>
<feature type="binding site" evidence="4">
    <location>
        <position position="138"/>
    </location>
    <ligand>
        <name>D-ribulose 5-phosphate</name>
        <dbReference type="ChEBI" id="CHEBI:58121"/>
    </ligand>
</feature>
<feature type="active site" description="Proton acceptor" evidence="3">
    <location>
        <position position="71"/>
    </location>
</feature>
<dbReference type="Gene3D" id="3.40.1400.10">
    <property type="entry name" value="Sugar-phosphate isomerase, RpiB/LacA/LacB"/>
    <property type="match status" value="1"/>
</dbReference>
<dbReference type="NCBIfam" id="NF004051">
    <property type="entry name" value="PRK05571.1"/>
    <property type="match status" value="1"/>
</dbReference>
<dbReference type="PANTHER" id="PTHR30345:SF0">
    <property type="entry name" value="DNA DAMAGE-REPAIR_TOLERATION PROTEIN DRT102"/>
    <property type="match status" value="1"/>
</dbReference>
<evidence type="ECO:0000313" key="5">
    <source>
        <dbReference type="EMBL" id="SHN68453.1"/>
    </source>
</evidence>
<dbReference type="GO" id="GO:0009052">
    <property type="term" value="P:pentose-phosphate shunt, non-oxidative branch"/>
    <property type="evidence" value="ECO:0007669"/>
    <property type="project" value="TreeGrafter"/>
</dbReference>
<evidence type="ECO:0000256" key="4">
    <source>
        <dbReference type="PIRSR" id="PIRSR005384-2"/>
    </source>
</evidence>
<feature type="binding site" evidence="4">
    <location>
        <position position="105"/>
    </location>
    <ligand>
        <name>D-ribulose 5-phosphate</name>
        <dbReference type="ChEBI" id="CHEBI:58121"/>
    </ligand>
</feature>
<evidence type="ECO:0000256" key="1">
    <source>
        <dbReference type="ARBA" id="ARBA00008754"/>
    </source>
</evidence>
<reference evidence="6" key="1">
    <citation type="submission" date="2016-12" db="EMBL/GenBank/DDBJ databases">
        <authorList>
            <person name="Varghese N."/>
            <person name="Submissions S."/>
        </authorList>
    </citation>
    <scope>NUCLEOTIDE SEQUENCE [LARGE SCALE GENOMIC DNA]</scope>
    <source>
        <strain evidence="6">DSM 13020</strain>
    </source>
</reference>
<dbReference type="NCBIfam" id="TIGR01120">
    <property type="entry name" value="rpiB"/>
    <property type="match status" value="1"/>
</dbReference>
<organism evidence="5 6">
    <name type="scientific">Fervidobacterium gondwanense DSM 13020</name>
    <dbReference type="NCBI Taxonomy" id="1121883"/>
    <lineage>
        <taxon>Bacteria</taxon>
        <taxon>Thermotogati</taxon>
        <taxon>Thermotogota</taxon>
        <taxon>Thermotogae</taxon>
        <taxon>Thermotogales</taxon>
        <taxon>Fervidobacteriaceae</taxon>
        <taxon>Fervidobacterium</taxon>
    </lineage>
</organism>
<dbReference type="GO" id="GO:0019316">
    <property type="term" value="P:D-allose catabolic process"/>
    <property type="evidence" value="ECO:0007669"/>
    <property type="project" value="TreeGrafter"/>
</dbReference>
<feature type="binding site" evidence="4">
    <location>
        <position position="142"/>
    </location>
    <ligand>
        <name>D-ribulose 5-phosphate</name>
        <dbReference type="ChEBI" id="CHEBI:58121"/>
    </ligand>
</feature>